<proteinExistence type="predicted"/>
<dbReference type="AlphaFoldDB" id="A0AAF0QB08"/>
<gene>
    <name evidence="1" type="ORF">MTR67_013321</name>
</gene>
<organism evidence="1 2">
    <name type="scientific">Solanum verrucosum</name>
    <dbReference type="NCBI Taxonomy" id="315347"/>
    <lineage>
        <taxon>Eukaryota</taxon>
        <taxon>Viridiplantae</taxon>
        <taxon>Streptophyta</taxon>
        <taxon>Embryophyta</taxon>
        <taxon>Tracheophyta</taxon>
        <taxon>Spermatophyta</taxon>
        <taxon>Magnoliopsida</taxon>
        <taxon>eudicotyledons</taxon>
        <taxon>Gunneridae</taxon>
        <taxon>Pentapetalae</taxon>
        <taxon>asterids</taxon>
        <taxon>lamiids</taxon>
        <taxon>Solanales</taxon>
        <taxon>Solanaceae</taxon>
        <taxon>Solanoideae</taxon>
        <taxon>Solaneae</taxon>
        <taxon>Solanum</taxon>
    </lineage>
</organism>
<evidence type="ECO:0000313" key="1">
    <source>
        <dbReference type="EMBL" id="WMV19936.1"/>
    </source>
</evidence>
<reference evidence="1" key="1">
    <citation type="submission" date="2023-08" db="EMBL/GenBank/DDBJ databases">
        <title>A de novo genome assembly of Solanum verrucosum Schlechtendal, a Mexican diploid species geographically isolated from the other diploid A-genome species in potato relatives.</title>
        <authorList>
            <person name="Hosaka K."/>
        </authorList>
    </citation>
    <scope>NUCLEOTIDE SEQUENCE</scope>
    <source>
        <tissue evidence="1">Young leaves</tissue>
    </source>
</reference>
<dbReference type="Proteomes" id="UP001234989">
    <property type="component" value="Chromosome 3"/>
</dbReference>
<accession>A0AAF0QB08</accession>
<sequence length="80" mass="9166">MKKSAGCLRKQKLKHQIRLDPIRSKTGMNKAPSNKFSKTLELPAQRRFVCHMFVWISFFPSKTLINCLAFYGEGGSSMEN</sequence>
<evidence type="ECO:0000313" key="2">
    <source>
        <dbReference type="Proteomes" id="UP001234989"/>
    </source>
</evidence>
<name>A0AAF0QB08_SOLVR</name>
<protein>
    <submittedName>
        <fullName evidence="1">Uncharacterized protein</fullName>
    </submittedName>
</protein>
<keyword evidence="2" id="KW-1185">Reference proteome</keyword>
<dbReference type="EMBL" id="CP133614">
    <property type="protein sequence ID" value="WMV19936.1"/>
    <property type="molecule type" value="Genomic_DNA"/>
</dbReference>